<keyword evidence="7" id="KW-0472">Membrane</keyword>
<evidence type="ECO:0000256" key="7">
    <source>
        <dbReference type="SAM" id="Phobius"/>
    </source>
</evidence>
<comment type="catalytic activity">
    <reaction evidence="1">
        <text>ATP + protein L-histidine = ADP + protein N-phospho-L-histidine.</text>
        <dbReference type="EC" id="2.7.13.3"/>
    </reaction>
</comment>
<dbReference type="PANTHER" id="PTHR43047">
    <property type="entry name" value="TWO-COMPONENT HISTIDINE PROTEIN KINASE"/>
    <property type="match status" value="1"/>
</dbReference>
<evidence type="ECO:0000256" key="3">
    <source>
        <dbReference type="ARBA" id="ARBA00022553"/>
    </source>
</evidence>
<evidence type="ECO:0000256" key="4">
    <source>
        <dbReference type="ARBA" id="ARBA00022679"/>
    </source>
</evidence>
<dbReference type="SUPFAM" id="SSF47384">
    <property type="entry name" value="Homodimeric domain of signal transducing histidine kinase"/>
    <property type="match status" value="1"/>
</dbReference>
<dbReference type="Gene3D" id="1.10.287.130">
    <property type="match status" value="1"/>
</dbReference>
<evidence type="ECO:0000259" key="8">
    <source>
        <dbReference type="PROSITE" id="PS50109"/>
    </source>
</evidence>
<keyword evidence="7" id="KW-0812">Transmembrane</keyword>
<accession>A0ABW9XGD3</accession>
<evidence type="ECO:0000313" key="10">
    <source>
        <dbReference type="EMBL" id="NBC37556.1"/>
    </source>
</evidence>
<keyword evidence="5" id="KW-0418">Kinase</keyword>
<proteinExistence type="predicted"/>
<feature type="transmembrane region" description="Helical" evidence="7">
    <location>
        <begin position="48"/>
        <end position="67"/>
    </location>
</feature>
<dbReference type="PROSITE" id="PS50110">
    <property type="entry name" value="RESPONSE_REGULATORY"/>
    <property type="match status" value="2"/>
</dbReference>
<dbReference type="InterPro" id="IPR036097">
    <property type="entry name" value="HisK_dim/P_sf"/>
</dbReference>
<dbReference type="CDD" id="cd00156">
    <property type="entry name" value="REC"/>
    <property type="match status" value="2"/>
</dbReference>
<feature type="modified residue" description="4-aspartylphosphate" evidence="6">
    <location>
        <position position="520"/>
    </location>
</feature>
<feature type="domain" description="Response regulatory" evidence="9">
    <location>
        <begin position="471"/>
        <end position="584"/>
    </location>
</feature>
<dbReference type="PROSITE" id="PS50109">
    <property type="entry name" value="HIS_KIN"/>
    <property type="match status" value="1"/>
</dbReference>
<feature type="transmembrane region" description="Helical" evidence="7">
    <location>
        <begin position="73"/>
        <end position="93"/>
    </location>
</feature>
<dbReference type="SUPFAM" id="SSF55874">
    <property type="entry name" value="ATPase domain of HSP90 chaperone/DNA topoisomerase II/histidine kinase"/>
    <property type="match status" value="1"/>
</dbReference>
<keyword evidence="11" id="KW-1185">Reference proteome</keyword>
<dbReference type="SMART" id="SM00388">
    <property type="entry name" value="HisKA"/>
    <property type="match status" value="1"/>
</dbReference>
<dbReference type="SUPFAM" id="SSF52172">
    <property type="entry name" value="CheY-like"/>
    <property type="match status" value="2"/>
</dbReference>
<sequence>MQFSLPSTETDVPGLIALRRVASRSFAAALWVMVVVNVVIAQGAGNSATLALSVSLINAVVGTVFSWRAPTSLATRLVLSVCLMNNYDTFIYATSYTPYQLDAHMLYFVLAALLLIFFCWKTLLVACLHTAVQHLTFNLILPYYVYPDGTNWLRFLYHAIILTLQLVGTGYMAIRCHAMFTQAYALVQQSEEQNCSLKVTMAELAEARDAAQAASVAKSEFLANMSHELRTPLNAIIGYAEVLREDLNRAGLVRSVEDVNWVWSSSQQLLELINSLLDLSKIEAGRMELDLHSYDLRKMVGEVQALLAPLAQRNGNTLNVRMDEALGMVFGDSTKLRQCLLNLGSNACKFTKGGFIELQVREDGSDLVFEMSDTGIGIAEEGIAKLFQPFSQSDASTTRRYGGTGLGLALIDSFTRMMGGSVGVTSEVGFGSVFTIRVPRDAAAQGDGEVMDDVVTMPAPARIRPDRARPLALVIDDEPGCSDLLDRLLERAGYDVAIAVDGQAGLECAAQLIPDLILLDINLPRVDGLGVLDALGAQPELRDIPVVVISVDDRRRLIMERGASDHLVKPVRTGDLDEILALYAQPSQGRVLLVEDDDATSALYERGLRQAGFDVVCTRDGEAARAVLQDGGIALVITDLRMAGGDGLTLLRQIRQGEKADLPVVVITGMPLEQAERQMLEGCAQQVLLKSALSPRALAASVSRLLRAA</sequence>
<dbReference type="CDD" id="cd00082">
    <property type="entry name" value="HisKA"/>
    <property type="match status" value="1"/>
</dbReference>
<organism evidence="10 11">
    <name type="scientific">Novosphingobium ovatum</name>
    <dbReference type="NCBI Taxonomy" id="1908523"/>
    <lineage>
        <taxon>Bacteria</taxon>
        <taxon>Pseudomonadati</taxon>
        <taxon>Pseudomonadota</taxon>
        <taxon>Alphaproteobacteria</taxon>
        <taxon>Sphingomonadales</taxon>
        <taxon>Sphingomonadaceae</taxon>
        <taxon>Novosphingobium</taxon>
    </lineage>
</organism>
<feature type="transmembrane region" description="Helical" evidence="7">
    <location>
        <begin position="152"/>
        <end position="174"/>
    </location>
</feature>
<dbReference type="InterPro" id="IPR001789">
    <property type="entry name" value="Sig_transdc_resp-reg_receiver"/>
</dbReference>
<dbReference type="SMART" id="SM00387">
    <property type="entry name" value="HATPase_c"/>
    <property type="match status" value="1"/>
</dbReference>
<feature type="domain" description="Histidine kinase" evidence="8">
    <location>
        <begin position="224"/>
        <end position="442"/>
    </location>
</feature>
<dbReference type="PRINTS" id="PR00344">
    <property type="entry name" value="BCTRLSENSOR"/>
</dbReference>
<dbReference type="Gene3D" id="3.40.50.2300">
    <property type="match status" value="2"/>
</dbReference>
<dbReference type="InterPro" id="IPR004358">
    <property type="entry name" value="Sig_transdc_His_kin-like_C"/>
</dbReference>
<dbReference type="RefSeq" id="WP_161719710.1">
    <property type="nucleotide sequence ID" value="NZ_JAAAPO010000005.1"/>
</dbReference>
<protein>
    <recommendedName>
        <fullName evidence="2">histidine kinase</fullName>
        <ecNumber evidence="2">2.7.13.3</ecNumber>
    </recommendedName>
</protein>
<dbReference type="Pfam" id="PF00072">
    <property type="entry name" value="Response_reg"/>
    <property type="match status" value="2"/>
</dbReference>
<dbReference type="InterPro" id="IPR003661">
    <property type="entry name" value="HisK_dim/P_dom"/>
</dbReference>
<keyword evidence="3 6" id="KW-0597">Phosphoprotein</keyword>
<evidence type="ECO:0000256" key="1">
    <source>
        <dbReference type="ARBA" id="ARBA00000085"/>
    </source>
</evidence>
<feature type="transmembrane region" description="Helical" evidence="7">
    <location>
        <begin position="21"/>
        <end position="41"/>
    </location>
</feature>
<dbReference type="Pfam" id="PF02518">
    <property type="entry name" value="HATPase_c"/>
    <property type="match status" value="1"/>
</dbReference>
<evidence type="ECO:0000256" key="2">
    <source>
        <dbReference type="ARBA" id="ARBA00012438"/>
    </source>
</evidence>
<dbReference type="CDD" id="cd16922">
    <property type="entry name" value="HATPase_EvgS-ArcB-TorS-like"/>
    <property type="match status" value="1"/>
</dbReference>
<gene>
    <name evidence="10" type="ORF">GTZ99_13460</name>
</gene>
<name>A0ABW9XGD3_9SPHN</name>
<evidence type="ECO:0000256" key="6">
    <source>
        <dbReference type="PROSITE-ProRule" id="PRU00169"/>
    </source>
</evidence>
<feature type="domain" description="Response regulatory" evidence="9">
    <location>
        <begin position="590"/>
        <end position="705"/>
    </location>
</feature>
<evidence type="ECO:0000313" key="11">
    <source>
        <dbReference type="Proteomes" id="UP000753724"/>
    </source>
</evidence>
<feature type="modified residue" description="4-aspartylphosphate" evidence="6">
    <location>
        <position position="639"/>
    </location>
</feature>
<dbReference type="SMART" id="SM00448">
    <property type="entry name" value="REC"/>
    <property type="match status" value="2"/>
</dbReference>
<evidence type="ECO:0000256" key="5">
    <source>
        <dbReference type="ARBA" id="ARBA00022777"/>
    </source>
</evidence>
<dbReference type="EMBL" id="JAAAPO010000005">
    <property type="protein sequence ID" value="NBC37556.1"/>
    <property type="molecule type" value="Genomic_DNA"/>
</dbReference>
<dbReference type="InterPro" id="IPR011006">
    <property type="entry name" value="CheY-like_superfamily"/>
</dbReference>
<dbReference type="EC" id="2.7.13.3" evidence="2"/>
<reference evidence="11" key="1">
    <citation type="submission" date="2020-01" db="EMBL/GenBank/DDBJ databases">
        <title>Sphingomonas sp. strain CSW-10.</title>
        <authorList>
            <person name="Chen W.-M."/>
        </authorList>
    </citation>
    <scope>NUCLEOTIDE SEQUENCE [LARGE SCALE GENOMIC DNA]</scope>
    <source>
        <strain evidence="11">FSY-8</strain>
    </source>
</reference>
<dbReference type="InterPro" id="IPR003594">
    <property type="entry name" value="HATPase_dom"/>
</dbReference>
<dbReference type="InterPro" id="IPR036890">
    <property type="entry name" value="HATPase_C_sf"/>
</dbReference>
<dbReference type="Pfam" id="PF00512">
    <property type="entry name" value="HisKA"/>
    <property type="match status" value="1"/>
</dbReference>
<feature type="transmembrane region" description="Helical" evidence="7">
    <location>
        <begin position="105"/>
        <end position="132"/>
    </location>
</feature>
<dbReference type="PANTHER" id="PTHR43047:SF72">
    <property type="entry name" value="OSMOSENSING HISTIDINE PROTEIN KINASE SLN1"/>
    <property type="match status" value="1"/>
</dbReference>
<comment type="caution">
    <text evidence="10">The sequence shown here is derived from an EMBL/GenBank/DDBJ whole genome shotgun (WGS) entry which is preliminary data.</text>
</comment>
<evidence type="ECO:0000259" key="9">
    <source>
        <dbReference type="PROSITE" id="PS50110"/>
    </source>
</evidence>
<dbReference type="InterPro" id="IPR005467">
    <property type="entry name" value="His_kinase_dom"/>
</dbReference>
<keyword evidence="7" id="KW-1133">Transmembrane helix</keyword>
<dbReference type="Proteomes" id="UP000753724">
    <property type="component" value="Unassembled WGS sequence"/>
</dbReference>
<keyword evidence="4" id="KW-0808">Transferase</keyword>
<dbReference type="Gene3D" id="3.30.565.10">
    <property type="entry name" value="Histidine kinase-like ATPase, C-terminal domain"/>
    <property type="match status" value="1"/>
</dbReference>